<accession>A0A1T4VW40</accession>
<dbReference type="Proteomes" id="UP000190814">
    <property type="component" value="Unassembled WGS sequence"/>
</dbReference>
<sequence>MQIKFGDGIITFIDNEKEYSFNSHATNMNSYTKHDLIDREKHRVRENSFDENGKRFKIVDVAIGNNMAAWYVEEYFFDGENYKRSKKENIYLGDFESGEERVIYRGECYGDLCFDGDDLYFNIGNKVAVHHLSTDTFEILFKHSGIKKDGLELHITPKRIFYQHWSHSSNNTMWYDRETKEIVNPRFDGRPLFFLNDELLIYGGVEHTWKYDVATRKKKRLFSNKTMDLIFKMVAAFFGVPDEYCDRYHSMFASVDLQDYKDGRLFFKSNCSYNHEGMSSEEKLSECHDLGLPMSLHTVISSNTTGEDIRIEAEPKDIIRKEKPYTIHYKNLDFMDVSLWTYQNN</sequence>
<dbReference type="STRING" id="39495.SAMN02745111_01740"/>
<keyword evidence="2" id="KW-1185">Reference proteome</keyword>
<organism evidence="1 2">
    <name type="scientific">Eubacterium uniforme</name>
    <dbReference type="NCBI Taxonomy" id="39495"/>
    <lineage>
        <taxon>Bacteria</taxon>
        <taxon>Bacillati</taxon>
        <taxon>Bacillota</taxon>
        <taxon>Clostridia</taxon>
        <taxon>Eubacteriales</taxon>
        <taxon>Eubacteriaceae</taxon>
        <taxon>Eubacterium</taxon>
    </lineage>
</organism>
<dbReference type="SUPFAM" id="SSF69304">
    <property type="entry name" value="Tricorn protease N-terminal domain"/>
    <property type="match status" value="1"/>
</dbReference>
<dbReference type="EMBL" id="FUXZ01000010">
    <property type="protein sequence ID" value="SKA69035.1"/>
    <property type="molecule type" value="Genomic_DNA"/>
</dbReference>
<name>A0A1T4VW40_9FIRM</name>
<evidence type="ECO:0000313" key="2">
    <source>
        <dbReference type="Proteomes" id="UP000190814"/>
    </source>
</evidence>
<dbReference type="AlphaFoldDB" id="A0A1T4VW40"/>
<dbReference type="RefSeq" id="WP_078766589.1">
    <property type="nucleotide sequence ID" value="NZ_FUXZ01000010.1"/>
</dbReference>
<protein>
    <submittedName>
        <fullName evidence="1">Uncharacterized protein</fullName>
    </submittedName>
</protein>
<reference evidence="1 2" key="1">
    <citation type="submission" date="2017-02" db="EMBL/GenBank/DDBJ databases">
        <authorList>
            <person name="Peterson S.W."/>
        </authorList>
    </citation>
    <scope>NUCLEOTIDE SEQUENCE [LARGE SCALE GENOMIC DNA]</scope>
    <source>
        <strain evidence="1 2">ATCC 35992</strain>
    </source>
</reference>
<dbReference type="OrthoDB" id="2083326at2"/>
<gene>
    <name evidence="1" type="ORF">SAMN02745111_01740</name>
</gene>
<evidence type="ECO:0000313" key="1">
    <source>
        <dbReference type="EMBL" id="SKA69035.1"/>
    </source>
</evidence>
<proteinExistence type="predicted"/>